<organism evidence="2 3">
    <name type="scientific">Deinococcus hopiensis KR-140</name>
    <dbReference type="NCBI Taxonomy" id="695939"/>
    <lineage>
        <taxon>Bacteria</taxon>
        <taxon>Thermotogati</taxon>
        <taxon>Deinococcota</taxon>
        <taxon>Deinococci</taxon>
        <taxon>Deinococcales</taxon>
        <taxon>Deinococcaceae</taxon>
        <taxon>Deinococcus</taxon>
    </lineage>
</organism>
<name>A0A1W1V6C2_9DEIO</name>
<gene>
    <name evidence="2" type="ORF">SAMN00790413_00221</name>
</gene>
<evidence type="ECO:0000313" key="2">
    <source>
        <dbReference type="EMBL" id="SMB88928.1"/>
    </source>
</evidence>
<protein>
    <submittedName>
        <fullName evidence="2">Uncharacterized protein</fullName>
    </submittedName>
</protein>
<feature type="compositionally biased region" description="Basic and acidic residues" evidence="1">
    <location>
        <begin position="156"/>
        <end position="170"/>
    </location>
</feature>
<evidence type="ECO:0000256" key="1">
    <source>
        <dbReference type="SAM" id="MobiDB-lite"/>
    </source>
</evidence>
<dbReference type="STRING" id="695939.SAMN00790413_00221"/>
<dbReference type="RefSeq" id="WP_139806796.1">
    <property type="nucleotide sequence ID" value="NZ_FWWU01000009.1"/>
</dbReference>
<keyword evidence="3" id="KW-1185">Reference proteome</keyword>
<dbReference type="EMBL" id="FWWU01000009">
    <property type="protein sequence ID" value="SMB88928.1"/>
    <property type="molecule type" value="Genomic_DNA"/>
</dbReference>
<feature type="region of interest" description="Disordered" evidence="1">
    <location>
        <begin position="143"/>
        <end position="170"/>
    </location>
</feature>
<accession>A0A1W1V6C2</accession>
<proteinExistence type="predicted"/>
<dbReference type="Proteomes" id="UP000192582">
    <property type="component" value="Unassembled WGS sequence"/>
</dbReference>
<reference evidence="2 3" key="1">
    <citation type="submission" date="2017-04" db="EMBL/GenBank/DDBJ databases">
        <authorList>
            <person name="Afonso C.L."/>
            <person name="Miller P.J."/>
            <person name="Scott M.A."/>
            <person name="Spackman E."/>
            <person name="Goraichik I."/>
            <person name="Dimitrov K.M."/>
            <person name="Suarez D.L."/>
            <person name="Swayne D.E."/>
        </authorList>
    </citation>
    <scope>NUCLEOTIDE SEQUENCE [LARGE SCALE GENOMIC DNA]</scope>
    <source>
        <strain evidence="2 3">KR-140</strain>
    </source>
</reference>
<sequence>MKAERQCKIYSKKNLIGAQPKANCPYYIHPDFKPHAHAFSKALPIAFGISTTSETIISTWKSGENLRALWFVSAQPRGTYPTNMRRAPLNDSLVNTVTDSLEGASQQIRGHPWRIFGLEIQVREEAVQLLLVLLDRLWPSKKTGVPSEEPLSSGFDDSKRPDSMNDWGRI</sequence>
<evidence type="ECO:0000313" key="3">
    <source>
        <dbReference type="Proteomes" id="UP000192582"/>
    </source>
</evidence>
<dbReference type="AlphaFoldDB" id="A0A1W1V6C2"/>